<dbReference type="GO" id="GO:0003676">
    <property type="term" value="F:nucleic acid binding"/>
    <property type="evidence" value="ECO:0007669"/>
    <property type="project" value="InterPro"/>
</dbReference>
<dbReference type="PROSITE" id="PS00092">
    <property type="entry name" value="N6_MTASE"/>
    <property type="match status" value="1"/>
</dbReference>
<dbReference type="InterPro" id="IPR029063">
    <property type="entry name" value="SAM-dependent_MTases_sf"/>
</dbReference>
<reference evidence="1 2" key="2">
    <citation type="journal article" date="2013" name="Genome Announc.">
        <title>Genome of the Root-Associated Plant Growth-Promoting Bacterium Variovorax paradoxus Strain EPS.</title>
        <authorList>
            <person name="Han J.I."/>
            <person name="Spain J.C."/>
            <person name="Leadbetter J.R."/>
            <person name="Ovchinnikova G."/>
            <person name="Goodwin L.A."/>
            <person name="Han C.S."/>
            <person name="Woyke T."/>
            <person name="Davenport K.W."/>
            <person name="Orwin P.M."/>
        </authorList>
    </citation>
    <scope>NUCLEOTIDE SEQUENCE [LARGE SCALE GENOMIC DNA]</scope>
    <source>
        <strain evidence="1 2">EPS</strain>
    </source>
</reference>
<dbReference type="GO" id="GO:0032259">
    <property type="term" value="P:methylation"/>
    <property type="evidence" value="ECO:0007669"/>
    <property type="project" value="UniProtKB-KW"/>
</dbReference>
<name>E6V9Q5_VARPE</name>
<protein>
    <submittedName>
        <fullName evidence="1">Type I restriction-modification system methyltransferase subunit-like protein</fullName>
    </submittedName>
</protein>
<dbReference type="CDD" id="cd02440">
    <property type="entry name" value="AdoMet_MTases"/>
    <property type="match status" value="1"/>
</dbReference>
<accession>E6V9Q5</accession>
<organism evidence="1 2">
    <name type="scientific">Variovorax paradoxus (strain EPS)</name>
    <dbReference type="NCBI Taxonomy" id="595537"/>
    <lineage>
        <taxon>Bacteria</taxon>
        <taxon>Pseudomonadati</taxon>
        <taxon>Pseudomonadota</taxon>
        <taxon>Betaproteobacteria</taxon>
        <taxon>Burkholderiales</taxon>
        <taxon>Comamonadaceae</taxon>
        <taxon>Variovorax</taxon>
    </lineage>
</organism>
<proteinExistence type="predicted"/>
<dbReference type="GO" id="GO:0008170">
    <property type="term" value="F:N-methyltransferase activity"/>
    <property type="evidence" value="ECO:0007669"/>
    <property type="project" value="UniProtKB-ARBA"/>
</dbReference>
<gene>
    <name evidence="1" type="ordered locus">Varpa_1984</name>
</gene>
<dbReference type="GO" id="GO:0008757">
    <property type="term" value="F:S-adenosylmethionine-dependent methyltransferase activity"/>
    <property type="evidence" value="ECO:0007669"/>
    <property type="project" value="UniProtKB-ARBA"/>
</dbReference>
<dbReference type="STRING" id="595537.Varpa_1984"/>
<dbReference type="InterPro" id="IPR002052">
    <property type="entry name" value="DNA_methylase_N6_adenine_CS"/>
</dbReference>
<dbReference type="eggNOG" id="COG0827">
    <property type="taxonomic scope" value="Bacteria"/>
</dbReference>
<sequence length="255" mass="27399">MVRSMSRRIDSAVLAVIERADTSGNALRLVGQLDRKTYTAVNGVLEAVGGRWDRKAKAHLFACDADDALEQILLTGEVLTTKTKQQEFGFFETPEPIARRAVAAAHIQPGALVLEPSAGHGAIARILRAAGATVRCIELLPENASELVGQGFNVQEADFLTVAPTAIYDRVVMNPPFAKHADIKHVTHALQFLKPGGRLTSIMSNGPTFRTDRRTVEFNDLIRSLGGTVEPLPEGAFKASGTMVNTIMVSAEVAA</sequence>
<dbReference type="KEGG" id="vpe:Varpa_1984"/>
<dbReference type="Gene3D" id="3.40.50.150">
    <property type="entry name" value="Vaccinia Virus protein VP39"/>
    <property type="match status" value="1"/>
</dbReference>
<evidence type="ECO:0000313" key="1">
    <source>
        <dbReference type="EMBL" id="ADU36193.1"/>
    </source>
</evidence>
<dbReference type="HOGENOM" id="CLU_072995_0_0_4"/>
<dbReference type="PRINTS" id="PR00507">
    <property type="entry name" value="N12N6MTFRASE"/>
</dbReference>
<evidence type="ECO:0000313" key="2">
    <source>
        <dbReference type="Proteomes" id="UP000008917"/>
    </source>
</evidence>
<reference evidence="2" key="1">
    <citation type="submission" date="2010-12" db="EMBL/GenBank/DDBJ databases">
        <title>Complete sequence of Variovorax paradoxus EPS.</title>
        <authorList>
            <consortium name="US DOE Joint Genome Institute"/>
            <person name="Lucas S."/>
            <person name="Copeland A."/>
            <person name="Lapidus A."/>
            <person name="Cheng J.-F."/>
            <person name="Goodwin L."/>
            <person name="Pitluck S."/>
            <person name="Teshima H."/>
            <person name="Detter J.C."/>
            <person name="Han C."/>
            <person name="Tapia R."/>
            <person name="Land M."/>
            <person name="Hauser L."/>
            <person name="Kyrpides N."/>
            <person name="Ivanova N."/>
            <person name="Ovchinnikova G."/>
            <person name="Orwin P."/>
            <person name="Han J.-I.G."/>
            <person name="Woyke T."/>
        </authorList>
    </citation>
    <scope>NUCLEOTIDE SEQUENCE [LARGE SCALE GENOMIC DNA]</scope>
    <source>
        <strain evidence="2">EPS</strain>
    </source>
</reference>
<dbReference type="AlphaFoldDB" id="E6V9Q5"/>
<dbReference type="EMBL" id="CP002417">
    <property type="protein sequence ID" value="ADU36193.1"/>
    <property type="molecule type" value="Genomic_DNA"/>
</dbReference>
<keyword evidence="1" id="KW-0489">Methyltransferase</keyword>
<dbReference type="Proteomes" id="UP000008917">
    <property type="component" value="Chromosome"/>
</dbReference>
<keyword evidence="1" id="KW-0808">Transferase</keyword>
<dbReference type="SUPFAM" id="SSF53335">
    <property type="entry name" value="S-adenosyl-L-methionine-dependent methyltransferases"/>
    <property type="match status" value="1"/>
</dbReference>